<evidence type="ECO:0000313" key="2">
    <source>
        <dbReference type="Proteomes" id="UP001162060"/>
    </source>
</evidence>
<proteinExistence type="predicted"/>
<dbReference type="AlphaFoldDB" id="A0AAV1UKP9"/>
<gene>
    <name evidence="1" type="ORF">PM001_LOCUS19417</name>
</gene>
<evidence type="ECO:0000313" key="1">
    <source>
        <dbReference type="EMBL" id="CAK7934267.1"/>
    </source>
</evidence>
<organism evidence="1 2">
    <name type="scientific">Peronospora matthiolae</name>
    <dbReference type="NCBI Taxonomy" id="2874970"/>
    <lineage>
        <taxon>Eukaryota</taxon>
        <taxon>Sar</taxon>
        <taxon>Stramenopiles</taxon>
        <taxon>Oomycota</taxon>
        <taxon>Peronosporomycetes</taxon>
        <taxon>Peronosporales</taxon>
        <taxon>Peronosporaceae</taxon>
        <taxon>Peronospora</taxon>
    </lineage>
</organism>
<comment type="caution">
    <text evidence="1">The sequence shown here is derived from an EMBL/GenBank/DDBJ whole genome shotgun (WGS) entry which is preliminary data.</text>
</comment>
<protein>
    <submittedName>
        <fullName evidence="1">Uncharacterized protein</fullName>
    </submittedName>
</protein>
<dbReference type="Proteomes" id="UP001162060">
    <property type="component" value="Unassembled WGS sequence"/>
</dbReference>
<accession>A0AAV1UKP9</accession>
<reference evidence="1" key="1">
    <citation type="submission" date="2024-01" db="EMBL/GenBank/DDBJ databases">
        <authorList>
            <person name="Webb A."/>
        </authorList>
    </citation>
    <scope>NUCLEOTIDE SEQUENCE</scope>
    <source>
        <strain evidence="1">Pm1</strain>
    </source>
</reference>
<name>A0AAV1UKP9_9STRA</name>
<sequence>MTCVPLAKCFKDLHKWGQSLVHDLAVTPIKNLSGELVKSVKIEIKQQTEFEEAKMECCQGERKKAPDAVNQNPRVENVNASLDIHMDRTSNENCR</sequence>
<dbReference type="EMBL" id="CAKLBY020000201">
    <property type="protein sequence ID" value="CAK7934267.1"/>
    <property type="molecule type" value="Genomic_DNA"/>
</dbReference>